<keyword evidence="1" id="KW-0472">Membrane</keyword>
<feature type="transmembrane region" description="Helical" evidence="1">
    <location>
        <begin position="160"/>
        <end position="178"/>
    </location>
</feature>
<keyword evidence="4" id="KW-1185">Reference proteome</keyword>
<reference evidence="2" key="3">
    <citation type="submission" date="2010-09" db="EMBL/GenBank/DDBJ databases">
        <title>Annotation of Gaeumannomyces graminis var. tritici R3-111a-1.</title>
        <authorList>
            <consortium name="The Broad Institute Genome Sequencing Platform"/>
            <person name="Ma L.-J."/>
            <person name="Dead R."/>
            <person name="Young S.K."/>
            <person name="Zeng Q."/>
            <person name="Gargeya S."/>
            <person name="Fitzgerald M."/>
            <person name="Haas B."/>
            <person name="Abouelleil A."/>
            <person name="Alvarado L."/>
            <person name="Arachchi H.M."/>
            <person name="Berlin A."/>
            <person name="Brown A."/>
            <person name="Chapman S.B."/>
            <person name="Chen Z."/>
            <person name="Dunbar C."/>
            <person name="Freedman E."/>
            <person name="Gearin G."/>
            <person name="Gellesch M."/>
            <person name="Goldberg J."/>
            <person name="Griggs A."/>
            <person name="Gujja S."/>
            <person name="Heiman D."/>
            <person name="Howarth C."/>
            <person name="Larson L."/>
            <person name="Lui A."/>
            <person name="MacDonald P.J.P."/>
            <person name="Mehta T."/>
            <person name="Montmayeur A."/>
            <person name="Murphy C."/>
            <person name="Neiman D."/>
            <person name="Pearson M."/>
            <person name="Priest M."/>
            <person name="Roberts A."/>
            <person name="Saif S."/>
            <person name="Shea T."/>
            <person name="Shenoy N."/>
            <person name="Sisk P."/>
            <person name="Stolte C."/>
            <person name="Sykes S."/>
            <person name="Yandava C."/>
            <person name="Wortman J."/>
            <person name="Nusbaum C."/>
            <person name="Birren B."/>
        </authorList>
    </citation>
    <scope>NUCLEOTIDE SEQUENCE</scope>
    <source>
        <strain evidence="2">R3-111a-1</strain>
    </source>
</reference>
<evidence type="ECO:0000313" key="2">
    <source>
        <dbReference type="EMBL" id="EJT79639.1"/>
    </source>
</evidence>
<feature type="transmembrane region" description="Helical" evidence="1">
    <location>
        <begin position="20"/>
        <end position="38"/>
    </location>
</feature>
<evidence type="ECO:0000256" key="1">
    <source>
        <dbReference type="SAM" id="Phobius"/>
    </source>
</evidence>
<protein>
    <submittedName>
        <fullName evidence="2 3">Uncharacterized protein</fullName>
    </submittedName>
</protein>
<reference evidence="3" key="5">
    <citation type="submission" date="2018-04" db="UniProtKB">
        <authorList>
            <consortium name="EnsemblFungi"/>
        </authorList>
    </citation>
    <scope>IDENTIFICATION</scope>
    <source>
        <strain evidence="3">R3-111a-1</strain>
    </source>
</reference>
<keyword evidence="1" id="KW-0812">Transmembrane</keyword>
<dbReference type="HOGENOM" id="CLU_819018_0_0_1"/>
<feature type="transmembrane region" description="Helical" evidence="1">
    <location>
        <begin position="235"/>
        <end position="253"/>
    </location>
</feature>
<dbReference type="GeneID" id="20345181"/>
<proteinExistence type="predicted"/>
<reference evidence="2" key="2">
    <citation type="submission" date="2010-07" db="EMBL/GenBank/DDBJ databases">
        <authorList>
            <consortium name="The Broad Institute Genome Sequencing Platform"/>
            <consortium name="Broad Institute Genome Sequencing Center for Infectious Disease"/>
            <person name="Ma L.-J."/>
            <person name="Dead R."/>
            <person name="Young S."/>
            <person name="Zeng Q."/>
            <person name="Koehrsen M."/>
            <person name="Alvarado L."/>
            <person name="Berlin A."/>
            <person name="Chapman S.B."/>
            <person name="Chen Z."/>
            <person name="Freedman E."/>
            <person name="Gellesch M."/>
            <person name="Goldberg J."/>
            <person name="Griggs A."/>
            <person name="Gujja S."/>
            <person name="Heilman E.R."/>
            <person name="Heiman D."/>
            <person name="Hepburn T."/>
            <person name="Howarth C."/>
            <person name="Jen D."/>
            <person name="Larson L."/>
            <person name="Mehta T."/>
            <person name="Neiman D."/>
            <person name="Pearson M."/>
            <person name="Roberts A."/>
            <person name="Saif S."/>
            <person name="Shea T."/>
            <person name="Shenoy N."/>
            <person name="Sisk P."/>
            <person name="Stolte C."/>
            <person name="Sykes S."/>
            <person name="Walk T."/>
            <person name="White J."/>
            <person name="Yandava C."/>
            <person name="Haas B."/>
            <person name="Nusbaum C."/>
            <person name="Birren B."/>
        </authorList>
    </citation>
    <scope>NUCLEOTIDE SEQUENCE</scope>
    <source>
        <strain evidence="2">R3-111a-1</strain>
    </source>
</reference>
<reference evidence="3" key="4">
    <citation type="journal article" date="2015" name="G3 (Bethesda)">
        <title>Genome sequences of three phytopathogenic species of the Magnaporthaceae family of fungi.</title>
        <authorList>
            <person name="Okagaki L.H."/>
            <person name="Nunes C.C."/>
            <person name="Sailsbery J."/>
            <person name="Clay B."/>
            <person name="Brown D."/>
            <person name="John T."/>
            <person name="Oh Y."/>
            <person name="Young N."/>
            <person name="Fitzgerald M."/>
            <person name="Haas B.J."/>
            <person name="Zeng Q."/>
            <person name="Young S."/>
            <person name="Adiconis X."/>
            <person name="Fan L."/>
            <person name="Levin J.Z."/>
            <person name="Mitchell T.K."/>
            <person name="Okubara P.A."/>
            <person name="Farman M.L."/>
            <person name="Kohn L.M."/>
            <person name="Birren B."/>
            <person name="Ma L.-J."/>
            <person name="Dean R.A."/>
        </authorList>
    </citation>
    <scope>NUCLEOTIDE SEQUENCE</scope>
    <source>
        <strain evidence="3">R3-111a-1</strain>
    </source>
</reference>
<dbReference type="RefSeq" id="XP_009220784.1">
    <property type="nucleotide sequence ID" value="XM_009222520.1"/>
</dbReference>
<accession>J3NTX4</accession>
<organism evidence="2">
    <name type="scientific">Gaeumannomyces tritici (strain R3-111a-1)</name>
    <name type="common">Wheat and barley take-all root rot fungus</name>
    <name type="synonym">Gaeumannomyces graminis var. tritici</name>
    <dbReference type="NCBI Taxonomy" id="644352"/>
    <lineage>
        <taxon>Eukaryota</taxon>
        <taxon>Fungi</taxon>
        <taxon>Dikarya</taxon>
        <taxon>Ascomycota</taxon>
        <taxon>Pezizomycotina</taxon>
        <taxon>Sordariomycetes</taxon>
        <taxon>Sordariomycetidae</taxon>
        <taxon>Magnaporthales</taxon>
        <taxon>Magnaporthaceae</taxon>
        <taxon>Gaeumannomyces</taxon>
    </lineage>
</organism>
<name>J3NTX4_GAET3</name>
<dbReference type="AlphaFoldDB" id="J3NTX4"/>
<gene>
    <name evidence="3" type="primary">20345181</name>
    <name evidence="2" type="ORF">GGTG_04723</name>
</gene>
<evidence type="ECO:0000313" key="4">
    <source>
        <dbReference type="Proteomes" id="UP000006039"/>
    </source>
</evidence>
<sequence length="339" mass="40150">MDFFWLYLKVAINNSYCFFTYAFYSFKTLITVGSFLFGNGRMALFIKRLETTAITLAVFFCDFVKFENGRYVCVARLRRKNSLIAKVKTVFFGKNYNVINIKKNFLNNFQRFFSKDFFNFFALFVVWLITKAFKIAGKHVNELLTIFRFLKMVLNANRAFVRYCVISLNAFNFFVFIFKCAFKIARSYFLTVTLCLKRVKALYVLKKVKHKRKALYFKNVFNFGLNKNRLKFRKLLINICNASGLFKHVAVFLKNYLNFYYGAFNCAFASAIRSTKKLIHLKKVVIFFEAVLLAVSFALSAFLCLVLKLPLRRKLRKPLLLIFKQRYYEKVVIRATYNW</sequence>
<feature type="transmembrane region" description="Helical" evidence="1">
    <location>
        <begin position="117"/>
        <end position="140"/>
    </location>
</feature>
<dbReference type="EnsemblFungi" id="EJT79639">
    <property type="protein sequence ID" value="EJT79639"/>
    <property type="gene ID" value="GGTG_04723"/>
</dbReference>
<evidence type="ECO:0000313" key="3">
    <source>
        <dbReference type="EnsemblFungi" id="EJT79639"/>
    </source>
</evidence>
<dbReference type="Proteomes" id="UP000006039">
    <property type="component" value="Unassembled WGS sequence"/>
</dbReference>
<feature type="transmembrane region" description="Helical" evidence="1">
    <location>
        <begin position="284"/>
        <end position="307"/>
    </location>
</feature>
<dbReference type="VEuPathDB" id="FungiDB:GGTG_04723"/>
<reference evidence="4" key="1">
    <citation type="submission" date="2010-07" db="EMBL/GenBank/DDBJ databases">
        <title>The genome sequence of Gaeumannomyces graminis var. tritici strain R3-111a-1.</title>
        <authorList>
            <consortium name="The Broad Institute Genome Sequencing Platform"/>
            <person name="Ma L.-J."/>
            <person name="Dead R."/>
            <person name="Young S."/>
            <person name="Zeng Q."/>
            <person name="Koehrsen M."/>
            <person name="Alvarado L."/>
            <person name="Berlin A."/>
            <person name="Chapman S.B."/>
            <person name="Chen Z."/>
            <person name="Freedman E."/>
            <person name="Gellesch M."/>
            <person name="Goldberg J."/>
            <person name="Griggs A."/>
            <person name="Gujja S."/>
            <person name="Heilman E.R."/>
            <person name="Heiman D."/>
            <person name="Hepburn T."/>
            <person name="Howarth C."/>
            <person name="Jen D."/>
            <person name="Larson L."/>
            <person name="Mehta T."/>
            <person name="Neiman D."/>
            <person name="Pearson M."/>
            <person name="Roberts A."/>
            <person name="Saif S."/>
            <person name="Shea T."/>
            <person name="Shenoy N."/>
            <person name="Sisk P."/>
            <person name="Stolte C."/>
            <person name="Sykes S."/>
            <person name="Walk T."/>
            <person name="White J."/>
            <person name="Yandava C."/>
            <person name="Haas B."/>
            <person name="Nusbaum C."/>
            <person name="Birren B."/>
        </authorList>
    </citation>
    <scope>NUCLEOTIDE SEQUENCE [LARGE SCALE GENOMIC DNA]</scope>
    <source>
        <strain evidence="4">R3-111a-1</strain>
    </source>
</reference>
<dbReference type="EMBL" id="GL385396">
    <property type="protein sequence ID" value="EJT79639.1"/>
    <property type="molecule type" value="Genomic_DNA"/>
</dbReference>
<keyword evidence="1" id="KW-1133">Transmembrane helix</keyword>